<dbReference type="CDD" id="cd01831">
    <property type="entry name" value="Endoglucanase_E_like"/>
    <property type="match status" value="1"/>
</dbReference>
<comment type="caution">
    <text evidence="4">The sequence shown here is derived from an EMBL/GenBank/DDBJ whole genome shotgun (WGS) entry which is preliminary data.</text>
</comment>
<dbReference type="PANTHER" id="PTHR37834">
    <property type="entry name" value="GDSL-LIKE LIPASE/ACYLHYDROLASE DOMAIN PROTEIN (AFU_ORTHOLOGUE AFUA_2G00620)"/>
    <property type="match status" value="1"/>
</dbReference>
<dbReference type="RefSeq" id="WP_166587855.1">
    <property type="nucleotide sequence ID" value="NZ_WWEO01000045.1"/>
</dbReference>
<dbReference type="Gene3D" id="3.40.50.1110">
    <property type="entry name" value="SGNH hydrolase"/>
    <property type="match status" value="1"/>
</dbReference>
<evidence type="ECO:0000259" key="3">
    <source>
        <dbReference type="Pfam" id="PF17996"/>
    </source>
</evidence>
<dbReference type="EMBL" id="WWEO01000045">
    <property type="protein sequence ID" value="NCD71879.1"/>
    <property type="molecule type" value="Genomic_DNA"/>
</dbReference>
<feature type="signal peptide" evidence="1">
    <location>
        <begin position="1"/>
        <end position="20"/>
    </location>
</feature>
<dbReference type="PANTHER" id="PTHR37834:SF2">
    <property type="entry name" value="ESTERASE, SGNH HYDROLASE-TYPE"/>
    <property type="match status" value="1"/>
</dbReference>
<sequence>MRRYLITLTILLLLNRYSSAQSIIKNDDSHIHYMGRVAVTDSATIFSWAGNSATINFTGTGVKALLKDEHGTNYFKVIVDGNVQPDIQLDSTKRLYTLASGLSSGKHNLVLFKRGEWAFGKTWFYQFVLDKDSRIEMAPAAKKRKIEFFGNSITCGYAVLDTAGKDRGTSPFEDNYIAYAATTARYFDAEYSCIAKSGIGVLVSWFPLIMPEMYDRLDATDANSKWDFKKYTPDVVVINLFQNDSWIVMQPQNPEFKHRFGTTPPGDDKIVAAYKDMVKNIRGKYPKAQIICVLGSMDATKEGSPWPGYIVQAVNQLKDKNIKTHFFPYKNTNGHPSKAEQKAMADDLISYIEKNIKW</sequence>
<feature type="domain" description="Carbohydrate esterase 2 N-terminal" evidence="3">
    <location>
        <begin position="33"/>
        <end position="139"/>
    </location>
</feature>
<reference evidence="4" key="1">
    <citation type="submission" date="2020-01" db="EMBL/GenBank/DDBJ databases">
        <authorList>
            <person name="Seo Y.L."/>
        </authorList>
    </citation>
    <scope>NUCLEOTIDE SEQUENCE</scope>
    <source>
        <strain evidence="4">R11</strain>
    </source>
</reference>
<dbReference type="SUPFAM" id="SSF52266">
    <property type="entry name" value="SGNH hydrolase"/>
    <property type="match status" value="1"/>
</dbReference>
<dbReference type="InterPro" id="IPR013830">
    <property type="entry name" value="SGNH_hydro"/>
</dbReference>
<dbReference type="Gene3D" id="2.60.120.260">
    <property type="entry name" value="Galactose-binding domain-like"/>
    <property type="match status" value="1"/>
</dbReference>
<feature type="domain" description="SGNH hydrolase-type esterase" evidence="2">
    <location>
        <begin position="148"/>
        <end position="338"/>
    </location>
</feature>
<evidence type="ECO:0000313" key="5">
    <source>
        <dbReference type="Proteomes" id="UP000638732"/>
    </source>
</evidence>
<dbReference type="GO" id="GO:0052689">
    <property type="term" value="F:carboxylic ester hydrolase activity"/>
    <property type="evidence" value="ECO:0007669"/>
    <property type="project" value="InterPro"/>
</dbReference>
<dbReference type="Proteomes" id="UP000638732">
    <property type="component" value="Unassembled WGS sequence"/>
</dbReference>
<feature type="chain" id="PRO_5037259545" evidence="1">
    <location>
        <begin position="21"/>
        <end position="358"/>
    </location>
</feature>
<name>A0A965ZKY7_9SPHI</name>
<reference evidence="4" key="2">
    <citation type="submission" date="2020-10" db="EMBL/GenBank/DDBJ databases">
        <title>Mucilaginibacter sp. nov., isolated from soil.</title>
        <authorList>
            <person name="Jeon C.O."/>
        </authorList>
    </citation>
    <scope>NUCLEOTIDE SEQUENCE</scope>
    <source>
        <strain evidence="4">R11</strain>
    </source>
</reference>
<dbReference type="InterPro" id="IPR052762">
    <property type="entry name" value="PCW_deacetylase/CE"/>
</dbReference>
<gene>
    <name evidence="4" type="ORF">GSY63_21125</name>
</gene>
<dbReference type="Pfam" id="PF17996">
    <property type="entry name" value="CE2_N"/>
    <property type="match status" value="1"/>
</dbReference>
<evidence type="ECO:0000313" key="4">
    <source>
        <dbReference type="EMBL" id="NCD71879.1"/>
    </source>
</evidence>
<dbReference type="AlphaFoldDB" id="A0A965ZKY7"/>
<dbReference type="InterPro" id="IPR040794">
    <property type="entry name" value="CE2_N"/>
</dbReference>
<evidence type="ECO:0000259" key="2">
    <source>
        <dbReference type="Pfam" id="PF13472"/>
    </source>
</evidence>
<keyword evidence="5" id="KW-1185">Reference proteome</keyword>
<dbReference type="Pfam" id="PF13472">
    <property type="entry name" value="Lipase_GDSL_2"/>
    <property type="match status" value="1"/>
</dbReference>
<organism evidence="4 5">
    <name type="scientific">Mucilaginibacter agri</name>
    <dbReference type="NCBI Taxonomy" id="2695265"/>
    <lineage>
        <taxon>Bacteria</taxon>
        <taxon>Pseudomonadati</taxon>
        <taxon>Bacteroidota</taxon>
        <taxon>Sphingobacteriia</taxon>
        <taxon>Sphingobacteriales</taxon>
        <taxon>Sphingobacteriaceae</taxon>
        <taxon>Mucilaginibacter</taxon>
    </lineage>
</organism>
<dbReference type="InterPro" id="IPR037461">
    <property type="entry name" value="CtCE2-like_dom"/>
</dbReference>
<evidence type="ECO:0000256" key="1">
    <source>
        <dbReference type="SAM" id="SignalP"/>
    </source>
</evidence>
<protein>
    <submittedName>
        <fullName evidence="4">Electron transporter RnfD</fullName>
    </submittedName>
</protein>
<accession>A0A965ZKY7</accession>
<keyword evidence="1" id="KW-0732">Signal</keyword>
<proteinExistence type="predicted"/>
<dbReference type="InterPro" id="IPR036514">
    <property type="entry name" value="SGNH_hydro_sf"/>
</dbReference>